<feature type="compositionally biased region" description="Gly residues" evidence="2">
    <location>
        <begin position="535"/>
        <end position="557"/>
    </location>
</feature>
<name>A0ABQ5SBD4_9CHLO</name>
<accession>A0ABQ5SBD4</accession>
<evidence type="ECO:0000313" key="3">
    <source>
        <dbReference type="EMBL" id="GLI66845.1"/>
    </source>
</evidence>
<sequence>MATEPVSQAGNPDQEDPQTLLALPDSVLQLVASRLPSPDKKAARLVCWALHIAVNHAVASFLLTDTNLAIVASLNPKLCQQQQHLQQTHEPQPHQAHPRRGAALHQIFPNLTHLCLALSPAGGPDTRSAEQLRCLIRQSLPALRCLRCLDLALACRDVALGRTTEAIYDTWAMIVEGLPVGRPVQVLLNPPTALSGVTAGPGVRTAATPAAIAAATAAATKANDFFRIHRDCSNSNRSGDGCQKTDARHGGGNGGNSEAVDRGRDAVTKTSSDGSSGSSCLLADMLTLLAARRPAAEVRLVAAPLTSKRYDKPRIPSYGELLAVLAPRDASWLRAAGSYSVTCARCPAVTGLLLGPESFEPGGAAVAAATATVTATAIATATAGATVVDCDSERGKGGASGNAAVAWLPYLAAANARTGASLQHLTLWESWPLEALFCQATPGGAGGGGASGVPLMPTWSSSSCLLGLRRLVLSDQQAVLDRDRLCADALAPLAVLTHLTRLELASLTVNATAMMAAASERRGAAVHGSKTRRGGVSGGSGGSGGSRRAIPGGGGGTAMMRGGKVVTSAAPRAMAVTSLPQVRHLSVYHALRVVWSTNGDVYHDDYGSGGSGSAWHGGRGCASSAAPMAALFPSLRHLSACVTAGSPGRPASERWGYLAGLGSSLTSLHLRAVAAEDLCLQGRSEVLAALTQVTSLRLSADNGKVDGIRGLMRTIACLGPGLVALRLSRLATRGTDPRAAELALPRLTRLDFLGCSGDLIAAFDGLALSAVRLRRLEVRECATIRPPDLQWAIERQMGLRQLVIQDCPGLLAGPRGAGGPAAALRALLRPSLSLSFATTDSVEVRALRQSRRRAVGGISLMARGEGEGKGDDAVGRSAGMMPESLLCQGLTADDVEEL</sequence>
<gene>
    <name evidence="3" type="ORF">VaNZ11_010828</name>
</gene>
<protein>
    <recommendedName>
        <fullName evidence="5">F-box domain-containing protein</fullName>
    </recommendedName>
</protein>
<keyword evidence="4" id="KW-1185">Reference proteome</keyword>
<dbReference type="SUPFAM" id="SSF81383">
    <property type="entry name" value="F-box domain"/>
    <property type="match status" value="1"/>
</dbReference>
<organism evidence="3 4">
    <name type="scientific">Volvox africanus</name>
    <dbReference type="NCBI Taxonomy" id="51714"/>
    <lineage>
        <taxon>Eukaryota</taxon>
        <taxon>Viridiplantae</taxon>
        <taxon>Chlorophyta</taxon>
        <taxon>core chlorophytes</taxon>
        <taxon>Chlorophyceae</taxon>
        <taxon>CS clade</taxon>
        <taxon>Chlamydomonadales</taxon>
        <taxon>Volvocaceae</taxon>
        <taxon>Volvox</taxon>
    </lineage>
</organism>
<comment type="subcellular location">
    <subcellularLocation>
        <location evidence="1">Cytoplasm</location>
        <location evidence="1">Cytoskeleton</location>
        <location evidence="1">Cilium axoneme</location>
    </subcellularLocation>
</comment>
<dbReference type="Proteomes" id="UP001165090">
    <property type="component" value="Unassembled WGS sequence"/>
</dbReference>
<evidence type="ECO:0000256" key="2">
    <source>
        <dbReference type="SAM" id="MobiDB-lite"/>
    </source>
</evidence>
<proteinExistence type="predicted"/>
<feature type="region of interest" description="Disordered" evidence="2">
    <location>
        <begin position="234"/>
        <end position="278"/>
    </location>
</feature>
<dbReference type="InterPro" id="IPR036047">
    <property type="entry name" value="F-box-like_dom_sf"/>
</dbReference>
<evidence type="ECO:0008006" key="5">
    <source>
        <dbReference type="Google" id="ProtNLM"/>
    </source>
</evidence>
<dbReference type="SUPFAM" id="SSF52047">
    <property type="entry name" value="RNI-like"/>
    <property type="match status" value="1"/>
</dbReference>
<dbReference type="Gene3D" id="3.80.10.10">
    <property type="entry name" value="Ribonuclease Inhibitor"/>
    <property type="match status" value="1"/>
</dbReference>
<dbReference type="EMBL" id="BSDZ01000044">
    <property type="protein sequence ID" value="GLI66845.1"/>
    <property type="molecule type" value="Genomic_DNA"/>
</dbReference>
<evidence type="ECO:0000313" key="4">
    <source>
        <dbReference type="Proteomes" id="UP001165090"/>
    </source>
</evidence>
<reference evidence="3 4" key="1">
    <citation type="journal article" date="2023" name="IScience">
        <title>Expanded male sex-determining region conserved during the evolution of homothallism in the green alga Volvox.</title>
        <authorList>
            <person name="Yamamoto K."/>
            <person name="Matsuzaki R."/>
            <person name="Mahakham W."/>
            <person name="Heman W."/>
            <person name="Sekimoto H."/>
            <person name="Kawachi M."/>
            <person name="Minakuchi Y."/>
            <person name="Toyoda A."/>
            <person name="Nozaki H."/>
        </authorList>
    </citation>
    <scope>NUCLEOTIDE SEQUENCE [LARGE SCALE GENOMIC DNA]</scope>
    <source>
        <strain evidence="3 4">NIES-4468</strain>
    </source>
</reference>
<dbReference type="InterPro" id="IPR032675">
    <property type="entry name" value="LRR_dom_sf"/>
</dbReference>
<evidence type="ECO:0000256" key="1">
    <source>
        <dbReference type="ARBA" id="ARBA00004430"/>
    </source>
</evidence>
<comment type="caution">
    <text evidence="3">The sequence shown here is derived from an EMBL/GenBank/DDBJ whole genome shotgun (WGS) entry which is preliminary data.</text>
</comment>
<feature type="region of interest" description="Disordered" evidence="2">
    <location>
        <begin position="523"/>
        <end position="557"/>
    </location>
</feature>